<evidence type="ECO:0000313" key="2">
    <source>
        <dbReference type="EMBL" id="BAU83397.1"/>
    </source>
</evidence>
<dbReference type="Proteomes" id="UP000217676">
    <property type="component" value="Chromosome"/>
</dbReference>
<organism evidence="2 3">
    <name type="scientific">Streptomyces laurentii</name>
    <dbReference type="NCBI Taxonomy" id="39478"/>
    <lineage>
        <taxon>Bacteria</taxon>
        <taxon>Bacillati</taxon>
        <taxon>Actinomycetota</taxon>
        <taxon>Actinomycetes</taxon>
        <taxon>Kitasatosporales</taxon>
        <taxon>Streptomycetaceae</taxon>
        <taxon>Streptomyces</taxon>
    </lineage>
</organism>
<dbReference type="InterPro" id="IPR007278">
    <property type="entry name" value="DUF397"/>
</dbReference>
<evidence type="ECO:0000259" key="1">
    <source>
        <dbReference type="Pfam" id="PF04149"/>
    </source>
</evidence>
<gene>
    <name evidence="2" type="ORF">SLA_2470</name>
</gene>
<protein>
    <recommendedName>
        <fullName evidence="1">DUF397 domain-containing protein</fullName>
    </recommendedName>
</protein>
<reference evidence="2 3" key="1">
    <citation type="journal article" date="2016" name="Genome Announc.">
        <title>Complete Genome Sequence of Thiostrepton-Producing Streptomyces laurentii ATCC 31255.</title>
        <authorList>
            <person name="Doi K."/>
            <person name="Fujino Y."/>
            <person name="Nagayoshi Y."/>
            <person name="Ohshima T."/>
            <person name="Ogata S."/>
        </authorList>
    </citation>
    <scope>NUCLEOTIDE SEQUENCE [LARGE SCALE GENOMIC DNA]</scope>
    <source>
        <strain evidence="2 3">ATCC 31255</strain>
    </source>
</reference>
<sequence length="70" mass="7300">MNVITPDASTLSVAWRKSSRSGANSNCVEAGRLEGAAVVRDSKRPCGPALHFAADVWACFTAGLHARNGS</sequence>
<name>A0A160NX72_STRLU</name>
<dbReference type="AlphaFoldDB" id="A0A160NX72"/>
<feature type="domain" description="DUF397" evidence="1">
    <location>
        <begin position="14"/>
        <end position="64"/>
    </location>
</feature>
<dbReference type="KEGG" id="slau:SLA_2470"/>
<proteinExistence type="predicted"/>
<accession>A0A160NX72</accession>
<keyword evidence="3" id="KW-1185">Reference proteome</keyword>
<evidence type="ECO:0000313" key="3">
    <source>
        <dbReference type="Proteomes" id="UP000217676"/>
    </source>
</evidence>
<dbReference type="EMBL" id="AP017424">
    <property type="protein sequence ID" value="BAU83397.1"/>
    <property type="molecule type" value="Genomic_DNA"/>
</dbReference>
<dbReference type="Pfam" id="PF04149">
    <property type="entry name" value="DUF397"/>
    <property type="match status" value="1"/>
</dbReference>